<dbReference type="EnsemblMetazoa" id="PPA43763.1">
    <property type="protein sequence ID" value="PPA43763.1"/>
    <property type="gene ID" value="WBGene00282132"/>
</dbReference>
<accession>A0A8R1Z2B0</accession>
<feature type="region of interest" description="Disordered" evidence="1">
    <location>
        <begin position="53"/>
        <end position="121"/>
    </location>
</feature>
<evidence type="ECO:0000313" key="2">
    <source>
        <dbReference type="EnsemblMetazoa" id="PPA43763.1"/>
    </source>
</evidence>
<feature type="compositionally biased region" description="Polar residues" evidence="1">
    <location>
        <begin position="92"/>
        <end position="103"/>
    </location>
</feature>
<reference evidence="2" key="2">
    <citation type="submission" date="2022-06" db="UniProtKB">
        <authorList>
            <consortium name="EnsemblMetazoa"/>
        </authorList>
    </citation>
    <scope>IDENTIFICATION</scope>
    <source>
        <strain evidence="2">PS312</strain>
    </source>
</reference>
<reference evidence="3" key="1">
    <citation type="journal article" date="2008" name="Nat. Genet.">
        <title>The Pristionchus pacificus genome provides a unique perspective on nematode lifestyle and parasitism.</title>
        <authorList>
            <person name="Dieterich C."/>
            <person name="Clifton S.W."/>
            <person name="Schuster L.N."/>
            <person name="Chinwalla A."/>
            <person name="Delehaunty K."/>
            <person name="Dinkelacker I."/>
            <person name="Fulton L."/>
            <person name="Fulton R."/>
            <person name="Godfrey J."/>
            <person name="Minx P."/>
            <person name="Mitreva M."/>
            <person name="Roeseler W."/>
            <person name="Tian H."/>
            <person name="Witte H."/>
            <person name="Yang S.P."/>
            <person name="Wilson R.K."/>
            <person name="Sommer R.J."/>
        </authorList>
    </citation>
    <scope>NUCLEOTIDE SEQUENCE [LARGE SCALE GENOMIC DNA]</scope>
    <source>
        <strain evidence="3">PS312</strain>
    </source>
</reference>
<accession>A0A2A6B6L4</accession>
<sequence length="121" mass="13495">MTRTIMMLPTGERNSRSRNFLPASGCPMSDGITTELRIQKPISADGSWVGGAFLSKNDEHSPIRKNARGEEKGGGKGEEEEWMSLKFGCQRGGNSSKTQTNTFKESEERDGGRRKMRKNIR</sequence>
<feature type="compositionally biased region" description="Basic and acidic residues" evidence="1">
    <location>
        <begin position="56"/>
        <end position="77"/>
    </location>
</feature>
<proteinExistence type="predicted"/>
<evidence type="ECO:0000313" key="3">
    <source>
        <dbReference type="Proteomes" id="UP000005239"/>
    </source>
</evidence>
<gene>
    <name evidence="2" type="primary">WBGene00282132</name>
</gene>
<organism evidence="2 3">
    <name type="scientific">Pristionchus pacificus</name>
    <name type="common">Parasitic nematode worm</name>
    <dbReference type="NCBI Taxonomy" id="54126"/>
    <lineage>
        <taxon>Eukaryota</taxon>
        <taxon>Metazoa</taxon>
        <taxon>Ecdysozoa</taxon>
        <taxon>Nematoda</taxon>
        <taxon>Chromadorea</taxon>
        <taxon>Rhabditida</taxon>
        <taxon>Rhabditina</taxon>
        <taxon>Diplogasteromorpha</taxon>
        <taxon>Diplogasteroidea</taxon>
        <taxon>Neodiplogasteridae</taxon>
        <taxon>Pristionchus</taxon>
    </lineage>
</organism>
<feature type="region of interest" description="Disordered" evidence="1">
    <location>
        <begin position="1"/>
        <end position="26"/>
    </location>
</feature>
<keyword evidence="3" id="KW-1185">Reference proteome</keyword>
<evidence type="ECO:0000256" key="1">
    <source>
        <dbReference type="SAM" id="MobiDB-lite"/>
    </source>
</evidence>
<name>A0A2A6B6L4_PRIPA</name>
<protein>
    <submittedName>
        <fullName evidence="2">Uncharacterized protein</fullName>
    </submittedName>
</protein>
<feature type="compositionally biased region" description="Basic and acidic residues" evidence="1">
    <location>
        <begin position="104"/>
        <end position="113"/>
    </location>
</feature>
<dbReference type="Proteomes" id="UP000005239">
    <property type="component" value="Unassembled WGS sequence"/>
</dbReference>
<dbReference type="AlphaFoldDB" id="A0A2A6B6L4"/>